<reference evidence="1" key="1">
    <citation type="submission" date="2019-12" db="EMBL/GenBank/DDBJ databases">
        <title>Genome sequencing and annotation of Brassica cretica.</title>
        <authorList>
            <person name="Studholme D.J."/>
            <person name="Sarris P.F."/>
        </authorList>
    </citation>
    <scope>NUCLEOTIDE SEQUENCE</scope>
    <source>
        <strain evidence="1">PFS-102/07</strain>
        <tissue evidence="1">Leaf</tissue>
    </source>
</reference>
<protein>
    <submittedName>
        <fullName evidence="1">Uncharacterized protein</fullName>
    </submittedName>
</protein>
<comment type="caution">
    <text evidence="1">The sequence shown here is derived from an EMBL/GenBank/DDBJ whole genome shotgun (WGS) entry which is preliminary data.</text>
</comment>
<gene>
    <name evidence="1" type="ORF">F2Q70_00022118</name>
</gene>
<dbReference type="EMBL" id="QGKY02001925">
    <property type="protein sequence ID" value="KAF2546261.1"/>
    <property type="molecule type" value="Genomic_DNA"/>
</dbReference>
<name>A0A8S9GJ32_BRACR</name>
<accession>A0A8S9GJ32</accession>
<sequence>MLLASSSMLANWITFDCAAFNVLSRNALNLSRCFCGSLAIRRTLGDLHRDGPARDICFSFLTSTPPNPGDPGGIHLYMFDLCSITPPCYILPLYNFASDLSSLLKNNDDRRNAKNTNYECCQWSSYQSYSIHEFAYDELVDSAADFSTSRSSSSLAEKCRFRIAEVSVSETVVRVLIFLPCFAIVEIEIGDFRRSRSDIKNHR</sequence>
<evidence type="ECO:0000313" key="1">
    <source>
        <dbReference type="EMBL" id="KAF2546261.1"/>
    </source>
</evidence>
<proteinExistence type="predicted"/>
<dbReference type="AlphaFoldDB" id="A0A8S9GJ32"/>
<organism evidence="1">
    <name type="scientific">Brassica cretica</name>
    <name type="common">Mustard</name>
    <dbReference type="NCBI Taxonomy" id="69181"/>
    <lineage>
        <taxon>Eukaryota</taxon>
        <taxon>Viridiplantae</taxon>
        <taxon>Streptophyta</taxon>
        <taxon>Embryophyta</taxon>
        <taxon>Tracheophyta</taxon>
        <taxon>Spermatophyta</taxon>
        <taxon>Magnoliopsida</taxon>
        <taxon>eudicotyledons</taxon>
        <taxon>Gunneridae</taxon>
        <taxon>Pentapetalae</taxon>
        <taxon>rosids</taxon>
        <taxon>malvids</taxon>
        <taxon>Brassicales</taxon>
        <taxon>Brassicaceae</taxon>
        <taxon>Brassiceae</taxon>
        <taxon>Brassica</taxon>
    </lineage>
</organism>